<evidence type="ECO:0000313" key="2">
    <source>
        <dbReference type="Proteomes" id="UP000507470"/>
    </source>
</evidence>
<evidence type="ECO:0000313" key="1">
    <source>
        <dbReference type="EMBL" id="CAC5380059.1"/>
    </source>
</evidence>
<name>A0A6J8BBQ0_MYTCO</name>
<keyword evidence="2" id="KW-1185">Reference proteome</keyword>
<proteinExistence type="predicted"/>
<dbReference type="Proteomes" id="UP000507470">
    <property type="component" value="Unassembled WGS sequence"/>
</dbReference>
<dbReference type="EMBL" id="CACVKT020002820">
    <property type="protein sequence ID" value="CAC5380059.1"/>
    <property type="molecule type" value="Genomic_DNA"/>
</dbReference>
<dbReference type="AlphaFoldDB" id="A0A6J8BBQ0"/>
<sequence length="849" mass="97643">MWYVRRFFKALVPTLKSENVAIPCYDFPDKLGYVAPGVTLIINDMKEVVDENGKDSYAMTDAIPVVNCKPKYIYNSSSTKWANDMYYTRLCFPEEHEEPGTKLEQFNREELTAFVFLQNSLKQFDMMTILEDFSRIVESEDHVEREHVRITVLIRRLLTVFSRIPSEHPQTFLVHNMLELVNELQNLELKIKECKIVQSKCEDLFSAITMKVKSLMQQLQHIIPKHKSIDIQTTDAGPGVGTSEKLVKFRLAEMFIINDLDLQARFHYAPRDSKTHVVERVMSRLNDALGDGSFIPINRDNILEELGPDKVFLLDKNKLAEKNELINQEAARSCAEKVCQKYVGVPCMGSTLHPHVADARDLYQNFFFDEKCARKCSQATSNKKFNQLPGKVYYSKIQDFISKTYRIYNNGVEGIRQDGTFRCSEEVSRIPAPEPFLNTDGLLYYKKISDIENGFKTRDIDDTNPIVQLRSLIEECGLPKIECHEKKGGEVGVIDENNTWHKIQEKLALFVENISGKDLAGVAHKEAQHLYLQLLKKGLNKVSKLKGKLEEKHLHSMLTGPLKIVIKRQPIPAPLPWGGTCFNGNIQIDLLNTCPVDNMLYFCQILFCFRPDILDEFKQLTETDTFASTLIAVYHLFKQKQYGKGKVKWLKQFERFTTNNLIWDCYESEQDLFFCKLYIFIRTVYTAKCTNVECCTPVVIKTCNTICLSWNSNSFQEAIDYCFGNIRNPMQCRQKTLTGNDCGGHRTFSERTNVFPNPPVVYFEVDMCPLGRLPNTVDINNNRYSLYCITYGNGTHFTGSVNIPDIGWHFYNGLDVYHNSGPGLKKVITQNPPPNYRRNCCLYVRCLST</sequence>
<gene>
    <name evidence="1" type="ORF">MCOR_16052</name>
</gene>
<organism evidence="1 2">
    <name type="scientific">Mytilus coruscus</name>
    <name type="common">Sea mussel</name>
    <dbReference type="NCBI Taxonomy" id="42192"/>
    <lineage>
        <taxon>Eukaryota</taxon>
        <taxon>Metazoa</taxon>
        <taxon>Spiralia</taxon>
        <taxon>Lophotrochozoa</taxon>
        <taxon>Mollusca</taxon>
        <taxon>Bivalvia</taxon>
        <taxon>Autobranchia</taxon>
        <taxon>Pteriomorphia</taxon>
        <taxon>Mytilida</taxon>
        <taxon>Mytiloidea</taxon>
        <taxon>Mytilidae</taxon>
        <taxon>Mytilinae</taxon>
        <taxon>Mytilus</taxon>
    </lineage>
</organism>
<reference evidence="1 2" key="1">
    <citation type="submission" date="2020-06" db="EMBL/GenBank/DDBJ databases">
        <authorList>
            <person name="Li R."/>
            <person name="Bekaert M."/>
        </authorList>
    </citation>
    <scope>NUCLEOTIDE SEQUENCE [LARGE SCALE GENOMIC DNA]</scope>
    <source>
        <strain evidence="2">wild</strain>
    </source>
</reference>
<protein>
    <submittedName>
        <fullName evidence="1">Uncharacterized protein</fullName>
    </submittedName>
</protein>
<accession>A0A6J8BBQ0</accession>
<dbReference type="OrthoDB" id="8948227at2759"/>